<keyword evidence="4" id="KW-1185">Reference proteome</keyword>
<dbReference type="AlphaFoldDB" id="A0A8J6E2A8"/>
<feature type="compositionally biased region" description="Pro residues" evidence="1">
    <location>
        <begin position="80"/>
        <end position="112"/>
    </location>
</feature>
<evidence type="ECO:0000256" key="2">
    <source>
        <dbReference type="SAM" id="Phobius"/>
    </source>
</evidence>
<organism evidence="3 4">
    <name type="scientific">Carpediemonas membranifera</name>
    <dbReference type="NCBI Taxonomy" id="201153"/>
    <lineage>
        <taxon>Eukaryota</taxon>
        <taxon>Metamonada</taxon>
        <taxon>Carpediemonas-like organisms</taxon>
        <taxon>Carpediemonas</taxon>
    </lineage>
</organism>
<keyword evidence="2" id="KW-0812">Transmembrane</keyword>
<proteinExistence type="predicted"/>
<comment type="caution">
    <text evidence="3">The sequence shown here is derived from an EMBL/GenBank/DDBJ whole genome shotgun (WGS) entry which is preliminary data.</text>
</comment>
<sequence length="239" mass="26523">MADNYNYNNYGNNYDYSQPQGMDAAGPYGVPNQQPYGQAPSAPAYETVNYGQYNTQQETPYYAAAPFERSDSGYSQPLPAAVPMPPAPQFQPQPQAQPPMPMQQSAVPPPPVFSGAPKPGDKDPRQARKLQVHRIVRIMTFIMCGVFNFLLVPLSLALILVPGLLFGFYFNVLWLVGIFEIALSITLLVFVLVSMPREMKRRPRPLTSLSIGLNIFDIVEGVLCITSFPILMLFGAMLR</sequence>
<keyword evidence="2" id="KW-1133">Transmembrane helix</keyword>
<name>A0A8J6E2A8_9EUKA</name>
<gene>
    <name evidence="3" type="ORF">J8273_4128</name>
</gene>
<dbReference type="EMBL" id="JAHDYR010000015">
    <property type="protein sequence ID" value="KAG9394463.1"/>
    <property type="molecule type" value="Genomic_DNA"/>
</dbReference>
<feature type="transmembrane region" description="Helical" evidence="2">
    <location>
        <begin position="172"/>
        <end position="194"/>
    </location>
</feature>
<dbReference type="Proteomes" id="UP000717585">
    <property type="component" value="Unassembled WGS sequence"/>
</dbReference>
<reference evidence="3" key="1">
    <citation type="submission" date="2021-05" db="EMBL/GenBank/DDBJ databases">
        <title>A free-living protist that lacks canonical eukaryotic 1 DNA replication and segregation systems.</title>
        <authorList>
            <person name="Salas-Leiva D.E."/>
            <person name="Tromer E.C."/>
            <person name="Curtis B.A."/>
            <person name="Jerlstrom-Hultqvist J."/>
            <person name="Kolisko M."/>
            <person name="Yi Z."/>
            <person name="Salas-Leiva J.S."/>
            <person name="Gallot-Lavallee L."/>
            <person name="Kops G.J.P.L."/>
            <person name="Archibald J.M."/>
            <person name="Simpson A.G.B."/>
            <person name="Roger A.J."/>
        </authorList>
    </citation>
    <scope>NUCLEOTIDE SEQUENCE</scope>
    <source>
        <strain evidence="3">BICM</strain>
    </source>
</reference>
<feature type="region of interest" description="Disordered" evidence="1">
    <location>
        <begin position="18"/>
        <end position="50"/>
    </location>
</feature>
<evidence type="ECO:0000313" key="3">
    <source>
        <dbReference type="EMBL" id="KAG9394463.1"/>
    </source>
</evidence>
<feature type="transmembrane region" description="Helical" evidence="2">
    <location>
        <begin position="215"/>
        <end position="238"/>
    </location>
</feature>
<feature type="region of interest" description="Disordered" evidence="1">
    <location>
        <begin position="75"/>
        <end position="126"/>
    </location>
</feature>
<keyword evidence="2" id="KW-0472">Membrane</keyword>
<accession>A0A8J6E2A8</accession>
<feature type="transmembrane region" description="Helical" evidence="2">
    <location>
        <begin position="135"/>
        <end position="160"/>
    </location>
</feature>
<protein>
    <submittedName>
        <fullName evidence="3">Uncharacterized protein</fullName>
    </submittedName>
</protein>
<evidence type="ECO:0000313" key="4">
    <source>
        <dbReference type="Proteomes" id="UP000717585"/>
    </source>
</evidence>
<evidence type="ECO:0000256" key="1">
    <source>
        <dbReference type="SAM" id="MobiDB-lite"/>
    </source>
</evidence>